<proteinExistence type="predicted"/>
<evidence type="ECO:0000313" key="1">
    <source>
        <dbReference type="EMBL" id="CAN0209160.1"/>
    </source>
</evidence>
<gene>
    <name evidence="1" type="ORF">MRATA1EN22A_LOCUS13693</name>
</gene>
<organism evidence="1 2">
    <name type="scientific">Rangifer tarandus platyrhynchus</name>
    <name type="common">Svalbard reindeer</name>
    <dbReference type="NCBI Taxonomy" id="3082113"/>
    <lineage>
        <taxon>Eukaryota</taxon>
        <taxon>Metazoa</taxon>
        <taxon>Chordata</taxon>
        <taxon>Craniata</taxon>
        <taxon>Vertebrata</taxon>
        <taxon>Euteleostomi</taxon>
        <taxon>Mammalia</taxon>
        <taxon>Eutheria</taxon>
        <taxon>Laurasiatheria</taxon>
        <taxon>Artiodactyla</taxon>
        <taxon>Ruminantia</taxon>
        <taxon>Pecora</taxon>
        <taxon>Cervidae</taxon>
        <taxon>Odocoileinae</taxon>
        <taxon>Rangifer</taxon>
    </lineage>
</organism>
<accession>A0AC59Z3S1</accession>
<evidence type="ECO:0000313" key="2">
    <source>
        <dbReference type="Proteomes" id="UP001162501"/>
    </source>
</evidence>
<reference evidence="1" key="2">
    <citation type="submission" date="2025-03" db="EMBL/GenBank/DDBJ databases">
        <authorList>
            <consortium name="ELIXIR-Norway"/>
            <consortium name="Elixir Norway"/>
        </authorList>
    </citation>
    <scope>NUCLEOTIDE SEQUENCE</scope>
</reference>
<protein>
    <submittedName>
        <fullName evidence="1">Uncharacterized protein</fullName>
    </submittedName>
</protein>
<name>A0AC59Z3S1_RANTA</name>
<dbReference type="Proteomes" id="UP001162501">
    <property type="component" value="Chromosome 23"/>
</dbReference>
<sequence length="85" mass="8925">MGCNSPGSSVHGDPPGKKTGVPCRPPGDPPTPGIEPGLLHCRQLLYCLSQQGRPRSLFCRGFSDPGMELGSQASQADSSSSYRSH</sequence>
<dbReference type="EMBL" id="OX596107">
    <property type="protein sequence ID" value="CAN0209160.1"/>
    <property type="molecule type" value="Genomic_DNA"/>
</dbReference>
<reference evidence="1" key="1">
    <citation type="submission" date="2023-05" db="EMBL/GenBank/DDBJ databases">
        <authorList>
            <consortium name="ELIXIR-Norway"/>
        </authorList>
    </citation>
    <scope>NUCLEOTIDE SEQUENCE</scope>
</reference>